<reference evidence="1 2" key="1">
    <citation type="journal article" date="2016" name="Genome Announc.">
        <title>Draft Genome Sequence of the Thermotolerant Cyanobacterium Desertifilum sp. IPPAS B-1220.</title>
        <authorList>
            <person name="Mironov K.S."/>
            <person name="Sinetova M.A."/>
            <person name="Bolatkhan K."/>
            <person name="Zayadan B.K."/>
            <person name="Ustinova V.V."/>
            <person name="Kupriyanova E.V."/>
            <person name="Skrypnik A.N."/>
            <person name="Gogoleva N.E."/>
            <person name="Gogolev Y.V."/>
            <person name="Los D.A."/>
        </authorList>
    </citation>
    <scope>NUCLEOTIDE SEQUENCE [LARGE SCALE GENOMIC DNA]</scope>
    <source>
        <strain evidence="1 2">IPPAS B-1220</strain>
    </source>
</reference>
<accession>A0ACD5H310</accession>
<evidence type="ECO:0000313" key="1">
    <source>
        <dbReference type="EMBL" id="XPM67379.1"/>
    </source>
</evidence>
<dbReference type="Proteomes" id="UP000095472">
    <property type="component" value="Chromosome"/>
</dbReference>
<proteinExistence type="predicted"/>
<sequence>MKTGNPQYLEAIVRYNQDDCLATHRVKEWLVQYFLPTRFSRF</sequence>
<name>A0ACD5H310_9CYAN</name>
<gene>
    <name evidence="1" type="ORF">BH720_035050</name>
</gene>
<keyword evidence="2" id="KW-1185">Reference proteome</keyword>
<protein>
    <submittedName>
        <fullName evidence="1">Ribonuclease H-like domain-containing protein</fullName>
    </submittedName>
</protein>
<organism evidence="1 2">
    <name type="scientific">Desertifilum tharense IPPAS B-1220</name>
    <dbReference type="NCBI Taxonomy" id="1781255"/>
    <lineage>
        <taxon>Bacteria</taxon>
        <taxon>Bacillati</taxon>
        <taxon>Cyanobacteriota</taxon>
        <taxon>Cyanophyceae</taxon>
        <taxon>Desertifilales</taxon>
        <taxon>Desertifilaceae</taxon>
        <taxon>Desertifilum</taxon>
    </lineage>
</organism>
<dbReference type="EMBL" id="CP182909">
    <property type="protein sequence ID" value="XPM67379.1"/>
    <property type="molecule type" value="Genomic_DNA"/>
</dbReference>
<evidence type="ECO:0000313" key="2">
    <source>
        <dbReference type="Proteomes" id="UP000095472"/>
    </source>
</evidence>